<evidence type="ECO:0000313" key="1">
    <source>
        <dbReference type="EMBL" id="MEE6261238.1"/>
    </source>
</evidence>
<dbReference type="Proteomes" id="UP001332243">
    <property type="component" value="Unassembled WGS sequence"/>
</dbReference>
<accession>A0ABU7RXI4</accession>
<reference evidence="1 2" key="1">
    <citation type="submission" date="2024-01" db="EMBL/GenBank/DDBJ databases">
        <title>Genome insights into Plantactinospora sonchi sp. nov.</title>
        <authorList>
            <person name="Wang L."/>
        </authorList>
    </citation>
    <scope>NUCLEOTIDE SEQUENCE [LARGE SCALE GENOMIC DNA]</scope>
    <source>
        <strain evidence="1 2">NEAU-QY2</strain>
    </source>
</reference>
<protein>
    <recommendedName>
        <fullName evidence="3">N-acetyltransferase</fullName>
    </recommendedName>
</protein>
<dbReference type="EMBL" id="JAZGQK010000019">
    <property type="protein sequence ID" value="MEE6261238.1"/>
    <property type="molecule type" value="Genomic_DNA"/>
</dbReference>
<gene>
    <name evidence="1" type="ORF">V1633_22405</name>
</gene>
<name>A0ABU7RXI4_9ACTN</name>
<dbReference type="Gene3D" id="3.40.630.30">
    <property type="match status" value="1"/>
</dbReference>
<sequence length="252" mass="28388">MTERPDLWKRKINSLDVWPEYNMHGNVADRFWDLLDDEFPDFQFVLYDEEADEVVAEGHTGPFGWDGVDAHLPAGFDPALELVFAQGRAGAPVNTLCALAAEIPRGNRSRGLATEILGAMRTIAQRQGLTHLVAPVRPSWKERYPLTPIERYIQWRREDGLLFDPWMRVHERLGARVAGALPESFGITAKVSDWESWTGMVFPESGEYVFPECLATVSIDREAGVGSYWEPNVWMVHPPVTAASVPSRNLIV</sequence>
<proteinExistence type="predicted"/>
<comment type="caution">
    <text evidence="1">The sequence shown here is derived from an EMBL/GenBank/DDBJ whole genome shotgun (WGS) entry which is preliminary data.</text>
</comment>
<organism evidence="1 2">
    <name type="scientific">Plantactinospora sonchi</name>
    <dbReference type="NCBI Taxonomy" id="1544735"/>
    <lineage>
        <taxon>Bacteria</taxon>
        <taxon>Bacillati</taxon>
        <taxon>Actinomycetota</taxon>
        <taxon>Actinomycetes</taxon>
        <taxon>Micromonosporales</taxon>
        <taxon>Micromonosporaceae</taxon>
        <taxon>Plantactinospora</taxon>
    </lineage>
</organism>
<evidence type="ECO:0000313" key="2">
    <source>
        <dbReference type="Proteomes" id="UP001332243"/>
    </source>
</evidence>
<keyword evidence="2" id="KW-1185">Reference proteome</keyword>
<dbReference type="RefSeq" id="WP_331216344.1">
    <property type="nucleotide sequence ID" value="NZ_JAZGQK010000019.1"/>
</dbReference>
<evidence type="ECO:0008006" key="3">
    <source>
        <dbReference type="Google" id="ProtNLM"/>
    </source>
</evidence>